<feature type="domain" description="HTH araC/xylS-type" evidence="2">
    <location>
        <begin position="295"/>
        <end position="393"/>
    </location>
</feature>
<gene>
    <name evidence="3" type="ORF">HGO97_005390</name>
</gene>
<dbReference type="SMART" id="SM00342">
    <property type="entry name" value="HTH_ARAC"/>
    <property type="match status" value="1"/>
</dbReference>
<reference evidence="3 4" key="1">
    <citation type="submission" date="2021-06" db="EMBL/GenBank/DDBJ databases">
        <title>Faecalicatena sp. nov. isolated from porcine feces.</title>
        <authorList>
            <person name="Oh B.S."/>
            <person name="Lee J.H."/>
        </authorList>
    </citation>
    <scope>NUCLEOTIDE SEQUENCE [LARGE SCALE GENOMIC DNA]</scope>
    <source>
        <strain evidence="3 4">AGMB00832</strain>
    </source>
</reference>
<dbReference type="Pfam" id="PF12833">
    <property type="entry name" value="HTH_18"/>
    <property type="match status" value="1"/>
</dbReference>
<dbReference type="PANTHER" id="PTHR43280">
    <property type="entry name" value="ARAC-FAMILY TRANSCRIPTIONAL REGULATOR"/>
    <property type="match status" value="1"/>
</dbReference>
<dbReference type="EMBL" id="JABACJ020000003">
    <property type="protein sequence ID" value="MBU3875249.1"/>
    <property type="molecule type" value="Genomic_DNA"/>
</dbReference>
<dbReference type="Proteomes" id="UP000723714">
    <property type="component" value="Unassembled WGS sequence"/>
</dbReference>
<proteinExistence type="predicted"/>
<dbReference type="PROSITE" id="PS01124">
    <property type="entry name" value="HTH_ARAC_FAMILY_2"/>
    <property type="match status" value="1"/>
</dbReference>
<protein>
    <submittedName>
        <fullName evidence="3">AraC family transcriptional regulator</fullName>
    </submittedName>
</protein>
<accession>A0ABS6D155</accession>
<evidence type="ECO:0000313" key="4">
    <source>
        <dbReference type="Proteomes" id="UP000723714"/>
    </source>
</evidence>
<name>A0ABS6D155_9FIRM</name>
<sequence>MKSEYFILEKLYNNCGIPVCVYDGEECLVHFPNKDEEAGLFQYDRMFLHEVCRVADAKQLPTIYVEEMKIFFGTYIDRKGYYHIWGPAALENLNQVQLTGYKHKHHILEKEYGILKSSHEILSNILTIAYFSYKGEAVEETEILLEWKDGEEKYAVGPADIEKLQLEKSEMNRIHNSIEYENKFVGIVESGDVDAMKKLMQVNSSDVEGIGVVAENALKQMEYLCVSSIMLVSRAAIRGGMNPEESHDLSDLYLRKLEKCKTVEELGMVGAKMQLDYTERVRAARERRKGNIYVERCKDYIGVHLRQHFQIQELAEDIGVNRSYLSRVFTEQEGMSIRDYIARERCRHAANMLCYTDYSISIIAEYFCFATQSHFGKQFKKIYGMTPNEYRKKKRYIESYKHIDR</sequence>
<keyword evidence="1" id="KW-0238">DNA-binding</keyword>
<evidence type="ECO:0000313" key="3">
    <source>
        <dbReference type="EMBL" id="MBU3875249.1"/>
    </source>
</evidence>
<evidence type="ECO:0000256" key="1">
    <source>
        <dbReference type="ARBA" id="ARBA00023125"/>
    </source>
</evidence>
<evidence type="ECO:0000259" key="2">
    <source>
        <dbReference type="PROSITE" id="PS01124"/>
    </source>
</evidence>
<comment type="caution">
    <text evidence="3">The sequence shown here is derived from an EMBL/GenBank/DDBJ whole genome shotgun (WGS) entry which is preliminary data.</text>
</comment>
<dbReference type="PANTHER" id="PTHR43280:SF2">
    <property type="entry name" value="HTH-TYPE TRANSCRIPTIONAL REGULATOR EXSA"/>
    <property type="match status" value="1"/>
</dbReference>
<dbReference type="InterPro" id="IPR018060">
    <property type="entry name" value="HTH_AraC"/>
</dbReference>
<organism evidence="3 4">
    <name type="scientific">Faecalicatena faecalis</name>
    <dbReference type="NCBI Taxonomy" id="2726362"/>
    <lineage>
        <taxon>Bacteria</taxon>
        <taxon>Bacillati</taxon>
        <taxon>Bacillota</taxon>
        <taxon>Clostridia</taxon>
        <taxon>Lachnospirales</taxon>
        <taxon>Lachnospiraceae</taxon>
        <taxon>Faecalicatena</taxon>
    </lineage>
</organism>
<keyword evidence="4" id="KW-1185">Reference proteome</keyword>
<dbReference type="RefSeq" id="WP_216240152.1">
    <property type="nucleotide sequence ID" value="NZ_JABACJ020000003.1"/>
</dbReference>